<accession>A0A9P5KY12</accession>
<dbReference type="Proteomes" id="UP000701341">
    <property type="component" value="Unassembled WGS sequence"/>
</dbReference>
<name>A0A9P5KY12_PENCR</name>
<reference evidence="1" key="1">
    <citation type="submission" date="2020-02" db="EMBL/GenBank/DDBJ databases">
        <authorList>
            <person name="Lichtner F.J."/>
        </authorList>
    </citation>
    <scope>NUCLEOTIDE SEQUENCE</scope>
    <source>
        <strain evidence="1">G10</strain>
    </source>
</reference>
<gene>
    <name evidence="1" type="ORF">PCG10_009216</name>
</gene>
<keyword evidence="2" id="KW-1185">Reference proteome</keyword>
<comment type="caution">
    <text evidence="1">The sequence shown here is derived from an EMBL/GenBank/DDBJ whole genome shotgun (WGS) entry which is preliminary data.</text>
</comment>
<dbReference type="AlphaFoldDB" id="A0A9P5KY12"/>
<evidence type="ECO:0000313" key="2">
    <source>
        <dbReference type="Proteomes" id="UP000701341"/>
    </source>
</evidence>
<dbReference type="OrthoDB" id="3477330at2759"/>
<protein>
    <submittedName>
        <fullName evidence="1">Uncharacterized protein</fullName>
    </submittedName>
</protein>
<proteinExistence type="predicted"/>
<dbReference type="EMBL" id="JAAOZQ010000074">
    <property type="protein sequence ID" value="KAF7520426.1"/>
    <property type="molecule type" value="Genomic_DNA"/>
</dbReference>
<evidence type="ECO:0000313" key="1">
    <source>
        <dbReference type="EMBL" id="KAF7520426.1"/>
    </source>
</evidence>
<organism evidence="1 2">
    <name type="scientific">Penicillium crustosum</name>
    <name type="common">Blue mold fungus</name>
    <dbReference type="NCBI Taxonomy" id="36656"/>
    <lineage>
        <taxon>Eukaryota</taxon>
        <taxon>Fungi</taxon>
        <taxon>Dikarya</taxon>
        <taxon>Ascomycota</taxon>
        <taxon>Pezizomycotina</taxon>
        <taxon>Eurotiomycetes</taxon>
        <taxon>Eurotiomycetidae</taxon>
        <taxon>Eurotiales</taxon>
        <taxon>Aspergillaceae</taxon>
        <taxon>Penicillium</taxon>
    </lineage>
</organism>
<sequence>MAMDTPFGSLDGAPLFTQFAITQTEKLAEFIEEFEKEDKPVPEYLTAGIVELAFHLQRFRPDDDIQLFLVPGMDPEEIVYNNLEVAWWLSACLYFYNRLVDTFNDNVPFSVDAILMCLLRAEEIKTMTEPDVLRRRDPVTFPAFVAACNTSFRQSWIYWWRSVLQYDNDTVIPQWLTIKLVWAIKQSRAADVNFSWVEILRGIDREASTISAQYESLGFYS</sequence>